<name>M7SMV1_EUTLA</name>
<dbReference type="InterPro" id="IPR050832">
    <property type="entry name" value="Bact_Acetyltransf"/>
</dbReference>
<evidence type="ECO:0000313" key="5">
    <source>
        <dbReference type="Proteomes" id="UP000012174"/>
    </source>
</evidence>
<evidence type="ECO:0000259" key="3">
    <source>
        <dbReference type="PROSITE" id="PS51186"/>
    </source>
</evidence>
<dbReference type="AlphaFoldDB" id="M7SMV1"/>
<dbReference type="Pfam" id="PF00583">
    <property type="entry name" value="Acetyltransf_1"/>
    <property type="match status" value="1"/>
</dbReference>
<reference evidence="5" key="1">
    <citation type="journal article" date="2013" name="Genome Announc.">
        <title>Draft genome sequence of the grapevine dieback fungus Eutypa lata UCR-EL1.</title>
        <authorList>
            <person name="Blanco-Ulate B."/>
            <person name="Rolshausen P.E."/>
            <person name="Cantu D."/>
        </authorList>
    </citation>
    <scope>NUCLEOTIDE SEQUENCE [LARGE SCALE GENOMIC DNA]</scope>
    <source>
        <strain evidence="5">UCR-EL1</strain>
    </source>
</reference>
<dbReference type="Proteomes" id="UP000012174">
    <property type="component" value="Unassembled WGS sequence"/>
</dbReference>
<feature type="domain" description="N-acetyltransferase" evidence="3">
    <location>
        <begin position="5"/>
        <end position="181"/>
    </location>
</feature>
<dbReference type="SUPFAM" id="SSF55729">
    <property type="entry name" value="Acyl-CoA N-acyltransferases (Nat)"/>
    <property type="match status" value="1"/>
</dbReference>
<dbReference type="PROSITE" id="PS51186">
    <property type="entry name" value="GNAT"/>
    <property type="match status" value="1"/>
</dbReference>
<protein>
    <submittedName>
        <fullName evidence="4">Putative acetyltransferase protein</fullName>
    </submittedName>
</protein>
<keyword evidence="2" id="KW-0012">Acyltransferase</keyword>
<evidence type="ECO:0000313" key="4">
    <source>
        <dbReference type="EMBL" id="EMR65532.1"/>
    </source>
</evidence>
<dbReference type="PANTHER" id="PTHR43877:SF2">
    <property type="entry name" value="AMINOALKYLPHOSPHONATE N-ACETYLTRANSFERASE-RELATED"/>
    <property type="match status" value="1"/>
</dbReference>
<dbReference type="GO" id="GO:0016747">
    <property type="term" value="F:acyltransferase activity, transferring groups other than amino-acyl groups"/>
    <property type="evidence" value="ECO:0007669"/>
    <property type="project" value="InterPro"/>
</dbReference>
<evidence type="ECO:0000256" key="2">
    <source>
        <dbReference type="ARBA" id="ARBA00023315"/>
    </source>
</evidence>
<proteinExistence type="predicted"/>
<dbReference type="HOGENOM" id="CLU_1447670_0_0_1"/>
<dbReference type="PANTHER" id="PTHR43877">
    <property type="entry name" value="AMINOALKYLPHOSPHONATE N-ACETYLTRANSFERASE-RELATED-RELATED"/>
    <property type="match status" value="1"/>
</dbReference>
<dbReference type="InterPro" id="IPR016181">
    <property type="entry name" value="Acyl_CoA_acyltransferase"/>
</dbReference>
<evidence type="ECO:0000256" key="1">
    <source>
        <dbReference type="ARBA" id="ARBA00022679"/>
    </source>
</evidence>
<keyword evidence="1 4" id="KW-0808">Transferase</keyword>
<dbReference type="KEGG" id="ela:UCREL1_7492"/>
<sequence length="187" mass="21322">MAATQSIRKAQKSDAPEIASIGLEAAPFQFTNGNPLIHLHADSQRYITEYWREDTVTKLIETQNKDMFVAYDQSGKITGFALLSRHDPCLTLPSHHPLVAEQWACLDSLFVHPDFHRQKTRTSLLKEVEGVAEQNGMEMMWLTVHEVNEVAQKFYRKHGYVEVSRSDFPDKNDITMVKNLKNTSSST</sequence>
<keyword evidence="5" id="KW-1185">Reference proteome</keyword>
<gene>
    <name evidence="4" type="ORF">UCREL1_7492</name>
</gene>
<dbReference type="InterPro" id="IPR000182">
    <property type="entry name" value="GNAT_dom"/>
</dbReference>
<dbReference type="STRING" id="1287681.M7SMV1"/>
<dbReference type="CDD" id="cd04301">
    <property type="entry name" value="NAT_SF"/>
    <property type="match status" value="1"/>
</dbReference>
<organism evidence="4 5">
    <name type="scientific">Eutypa lata (strain UCR-EL1)</name>
    <name type="common">Grapevine dieback disease fungus</name>
    <name type="synonym">Eutypa armeniacae</name>
    <dbReference type="NCBI Taxonomy" id="1287681"/>
    <lineage>
        <taxon>Eukaryota</taxon>
        <taxon>Fungi</taxon>
        <taxon>Dikarya</taxon>
        <taxon>Ascomycota</taxon>
        <taxon>Pezizomycotina</taxon>
        <taxon>Sordariomycetes</taxon>
        <taxon>Xylariomycetidae</taxon>
        <taxon>Xylariales</taxon>
        <taxon>Diatrypaceae</taxon>
        <taxon>Eutypa</taxon>
    </lineage>
</organism>
<accession>M7SMV1</accession>
<dbReference type="Gene3D" id="3.40.630.30">
    <property type="match status" value="1"/>
</dbReference>
<dbReference type="EMBL" id="KB706851">
    <property type="protein sequence ID" value="EMR65532.1"/>
    <property type="molecule type" value="Genomic_DNA"/>
</dbReference>